<dbReference type="Pfam" id="PF04909">
    <property type="entry name" value="Amidohydro_2"/>
    <property type="match status" value="1"/>
</dbReference>
<name>A0A6J4KBF2_9CHLR</name>
<dbReference type="InterPro" id="IPR032466">
    <property type="entry name" value="Metal_Hydrolase"/>
</dbReference>
<accession>A0A6J4KBF2</accession>
<dbReference type="SUPFAM" id="SSF51556">
    <property type="entry name" value="Metallo-dependent hydrolases"/>
    <property type="match status" value="1"/>
</dbReference>
<dbReference type="GO" id="GO:0016831">
    <property type="term" value="F:carboxy-lyase activity"/>
    <property type="evidence" value="ECO:0007669"/>
    <property type="project" value="InterPro"/>
</dbReference>
<evidence type="ECO:0000256" key="1">
    <source>
        <dbReference type="ARBA" id="ARBA00023239"/>
    </source>
</evidence>
<dbReference type="CDD" id="cd01292">
    <property type="entry name" value="metallo-dependent_hydrolases"/>
    <property type="match status" value="1"/>
</dbReference>
<keyword evidence="1" id="KW-0456">Lyase</keyword>
<dbReference type="InterPro" id="IPR006680">
    <property type="entry name" value="Amidohydro-rel"/>
</dbReference>
<protein>
    <recommendedName>
        <fullName evidence="2">Amidohydrolase-related domain-containing protein</fullName>
    </recommendedName>
</protein>
<evidence type="ECO:0000313" key="3">
    <source>
        <dbReference type="EMBL" id="CAA9300139.1"/>
    </source>
</evidence>
<evidence type="ECO:0000259" key="2">
    <source>
        <dbReference type="Pfam" id="PF04909"/>
    </source>
</evidence>
<dbReference type="PANTHER" id="PTHR21240">
    <property type="entry name" value="2-AMINO-3-CARBOXYLMUCONATE-6-SEMIALDEHYDE DECARBOXYLASE"/>
    <property type="match status" value="1"/>
</dbReference>
<dbReference type="GO" id="GO:0016787">
    <property type="term" value="F:hydrolase activity"/>
    <property type="evidence" value="ECO:0007669"/>
    <property type="project" value="InterPro"/>
</dbReference>
<proteinExistence type="predicted"/>
<feature type="domain" description="Amidohydrolase-related" evidence="2">
    <location>
        <begin position="5"/>
        <end position="275"/>
    </location>
</feature>
<dbReference type="AlphaFoldDB" id="A0A6J4KBF2"/>
<reference evidence="3" key="1">
    <citation type="submission" date="2020-02" db="EMBL/GenBank/DDBJ databases">
        <authorList>
            <person name="Meier V. D."/>
        </authorList>
    </citation>
    <scope>NUCLEOTIDE SEQUENCE</scope>
    <source>
        <strain evidence="3">AVDCRST_MAG93</strain>
    </source>
</reference>
<sequence>MQNIHAHTWNQDLHLAPATVREADISRGFRLDLTVDFDTFMEDMAPFDKVAVFGMKARLNGYWVPDQYVADFVRRAPGKLFGFAASDPTQDGYMEELRHGIEDLGLVGLKLGPMYAGFDPRDSRCDPIYDYCQERGIPILFHSGTTYNRAAPLGMTRPWLFDEVAIKYPELRMVLAHVGHPFCEECLVVIRKHPHVYADISALYYRPWQFYNMLIAAQEYNVTHKLLFGTDYPFAKGQISIDGLRQANNIIAQSGLPRVTDQTIEGILQRDAFALVGLSS</sequence>
<gene>
    <name evidence="3" type="ORF">AVDCRST_MAG93-4538</name>
</gene>
<organism evidence="3">
    <name type="scientific">uncultured Chloroflexia bacterium</name>
    <dbReference type="NCBI Taxonomy" id="1672391"/>
    <lineage>
        <taxon>Bacteria</taxon>
        <taxon>Bacillati</taxon>
        <taxon>Chloroflexota</taxon>
        <taxon>Chloroflexia</taxon>
        <taxon>environmental samples</taxon>
    </lineage>
</organism>
<dbReference type="InterPro" id="IPR032465">
    <property type="entry name" value="ACMSD"/>
</dbReference>
<dbReference type="EMBL" id="CADCTR010001531">
    <property type="protein sequence ID" value="CAA9300139.1"/>
    <property type="molecule type" value="Genomic_DNA"/>
</dbReference>
<dbReference type="Gene3D" id="3.20.20.140">
    <property type="entry name" value="Metal-dependent hydrolases"/>
    <property type="match status" value="1"/>
</dbReference>